<evidence type="ECO:0000256" key="7">
    <source>
        <dbReference type="SAM" id="MobiDB-lite"/>
    </source>
</evidence>
<dbReference type="Pfam" id="PF00293">
    <property type="entry name" value="NUDIX"/>
    <property type="match status" value="1"/>
</dbReference>
<comment type="caution">
    <text evidence="9">The sequence shown here is derived from an EMBL/GenBank/DDBJ whole genome shotgun (WGS) entry which is preliminary data.</text>
</comment>
<dbReference type="RefSeq" id="WP_310548237.1">
    <property type="nucleotide sequence ID" value="NZ_JAVKGR010000006.1"/>
</dbReference>
<keyword evidence="5" id="KW-0460">Magnesium</keyword>
<dbReference type="EMBL" id="JAVKGR010000006">
    <property type="protein sequence ID" value="MDR8019247.1"/>
    <property type="molecule type" value="Genomic_DNA"/>
</dbReference>
<evidence type="ECO:0000256" key="3">
    <source>
        <dbReference type="ARBA" id="ARBA00022723"/>
    </source>
</evidence>
<dbReference type="InterPro" id="IPR000086">
    <property type="entry name" value="NUDIX_hydrolase_dom"/>
</dbReference>
<sequence>MPEYSTPDSPPPGPPSSGSAAGQLPTDAEALAQVLSSVHRSAGDYVQHHPDHAGRGGWWASEPIVSAVQQVPARMRSAPTDRRAAVLSLFSAPSAQAGPSVLLTERAAHLGSHPGQISFPGGRVEADDADESAAAVREAHEEVALDPARLQLLGPLPPAPIPVSGFMVTPVLAVAGDTGELVPEAGEVARILQLPLDELRAPENRRMSALRRDGVVVRSPAFVVDDVLVWGFTALLLDRLISRSGWEIPWDPDHEVDPRTWQDIP</sequence>
<reference evidence="9 10" key="1">
    <citation type="submission" date="2023-09" db="EMBL/GenBank/DDBJ databases">
        <title>Description of three actinobacteria isolated from air of manufacturing shop in a pharmaceutical factory.</title>
        <authorList>
            <person name="Zhang D.-F."/>
        </authorList>
    </citation>
    <scope>NUCLEOTIDE SEQUENCE [LARGE SCALE GENOMIC DNA]</scope>
    <source>
        <strain evidence="9 10">LY-0111</strain>
    </source>
</reference>
<dbReference type="CDD" id="cd03426">
    <property type="entry name" value="NUDIX_CoAse_Nudt7"/>
    <property type="match status" value="1"/>
</dbReference>
<evidence type="ECO:0000259" key="8">
    <source>
        <dbReference type="PROSITE" id="PS51462"/>
    </source>
</evidence>
<dbReference type="Gene3D" id="3.90.79.10">
    <property type="entry name" value="Nucleoside Triphosphate Pyrophosphohydrolase"/>
    <property type="match status" value="1"/>
</dbReference>
<dbReference type="PANTHER" id="PTHR12992">
    <property type="entry name" value="NUDIX HYDROLASE"/>
    <property type="match status" value="1"/>
</dbReference>
<keyword evidence="6" id="KW-0464">Manganese</keyword>
<comment type="cofactor">
    <cofactor evidence="2">
        <name>Mg(2+)</name>
        <dbReference type="ChEBI" id="CHEBI:18420"/>
    </cofactor>
</comment>
<evidence type="ECO:0000313" key="10">
    <source>
        <dbReference type="Proteomes" id="UP001251870"/>
    </source>
</evidence>
<dbReference type="InterPro" id="IPR045121">
    <property type="entry name" value="CoAse"/>
</dbReference>
<organism evidence="9 10">
    <name type="scientific">Nesterenkonia aerolata</name>
    <dbReference type="NCBI Taxonomy" id="3074079"/>
    <lineage>
        <taxon>Bacteria</taxon>
        <taxon>Bacillati</taxon>
        <taxon>Actinomycetota</taxon>
        <taxon>Actinomycetes</taxon>
        <taxon>Micrococcales</taxon>
        <taxon>Micrococcaceae</taxon>
        <taxon>Nesterenkonia</taxon>
    </lineage>
</organism>
<dbReference type="EC" id="3.6.1.55" evidence="9"/>
<evidence type="ECO:0000256" key="2">
    <source>
        <dbReference type="ARBA" id="ARBA00001946"/>
    </source>
</evidence>
<evidence type="ECO:0000256" key="4">
    <source>
        <dbReference type="ARBA" id="ARBA00022801"/>
    </source>
</evidence>
<feature type="region of interest" description="Disordered" evidence="7">
    <location>
        <begin position="1"/>
        <end position="26"/>
    </location>
</feature>
<keyword evidence="3" id="KW-0479">Metal-binding</keyword>
<feature type="domain" description="Nudix hydrolase" evidence="8">
    <location>
        <begin position="81"/>
        <end position="224"/>
    </location>
</feature>
<dbReference type="SUPFAM" id="SSF55811">
    <property type="entry name" value="Nudix"/>
    <property type="match status" value="1"/>
</dbReference>
<dbReference type="PANTHER" id="PTHR12992:SF11">
    <property type="entry name" value="MITOCHONDRIAL COENZYME A DIPHOSPHATASE NUDT8"/>
    <property type="match status" value="1"/>
</dbReference>
<dbReference type="InterPro" id="IPR015797">
    <property type="entry name" value="NUDIX_hydrolase-like_dom_sf"/>
</dbReference>
<keyword evidence="10" id="KW-1185">Reference proteome</keyword>
<gene>
    <name evidence="9" type="ORF">RIL96_06675</name>
</gene>
<evidence type="ECO:0000256" key="1">
    <source>
        <dbReference type="ARBA" id="ARBA00001936"/>
    </source>
</evidence>
<dbReference type="PROSITE" id="PS51462">
    <property type="entry name" value="NUDIX"/>
    <property type="match status" value="1"/>
</dbReference>
<evidence type="ECO:0000256" key="5">
    <source>
        <dbReference type="ARBA" id="ARBA00022842"/>
    </source>
</evidence>
<accession>A0ABU2DRV5</accession>
<evidence type="ECO:0000313" key="9">
    <source>
        <dbReference type="EMBL" id="MDR8019247.1"/>
    </source>
</evidence>
<dbReference type="Proteomes" id="UP001251870">
    <property type="component" value="Unassembled WGS sequence"/>
</dbReference>
<name>A0ABU2DRV5_9MICC</name>
<dbReference type="GO" id="GO:0035539">
    <property type="term" value="F:8-oxo-7,8-dihydrodeoxyguanosine triphosphate pyrophosphatase activity"/>
    <property type="evidence" value="ECO:0007669"/>
    <property type="project" value="UniProtKB-EC"/>
</dbReference>
<comment type="cofactor">
    <cofactor evidence="1">
        <name>Mn(2+)</name>
        <dbReference type="ChEBI" id="CHEBI:29035"/>
    </cofactor>
</comment>
<evidence type="ECO:0000256" key="6">
    <source>
        <dbReference type="ARBA" id="ARBA00023211"/>
    </source>
</evidence>
<proteinExistence type="predicted"/>
<keyword evidence="4 9" id="KW-0378">Hydrolase</keyword>
<protein>
    <submittedName>
        <fullName evidence="9">CoA pyrophosphatase</fullName>
        <ecNumber evidence="9">3.6.1.55</ecNumber>
    </submittedName>
</protein>